<accession>G3JDF2</accession>
<dbReference type="OMA" id="GYVFDCG"/>
<dbReference type="STRING" id="983644.G3JDF2"/>
<dbReference type="InterPro" id="IPR001969">
    <property type="entry name" value="Aspartic_peptidase_AS"/>
</dbReference>
<keyword evidence="2 7" id="KW-0645">Protease</keyword>
<evidence type="ECO:0000313" key="10">
    <source>
        <dbReference type="EMBL" id="EGX92627.1"/>
    </source>
</evidence>
<evidence type="ECO:0000256" key="2">
    <source>
        <dbReference type="ARBA" id="ARBA00022670"/>
    </source>
</evidence>
<comment type="similarity">
    <text evidence="1 7">Belongs to the peptidase A1 family.</text>
</comment>
<dbReference type="PRINTS" id="PR00792">
    <property type="entry name" value="PEPSIN"/>
</dbReference>
<dbReference type="SUPFAM" id="SSF50630">
    <property type="entry name" value="Acid proteases"/>
    <property type="match status" value="1"/>
</dbReference>
<evidence type="ECO:0000256" key="7">
    <source>
        <dbReference type="RuleBase" id="RU000454"/>
    </source>
</evidence>
<dbReference type="InParanoid" id="G3JDF2"/>
<evidence type="ECO:0000313" key="11">
    <source>
        <dbReference type="Proteomes" id="UP000001610"/>
    </source>
</evidence>
<reference evidence="10 11" key="1">
    <citation type="journal article" date="2011" name="Genome Biol.">
        <title>Genome sequence of the insect pathogenic fungus Cordyceps militaris, a valued traditional Chinese medicine.</title>
        <authorList>
            <person name="Zheng P."/>
            <person name="Xia Y."/>
            <person name="Xiao G."/>
            <person name="Xiong C."/>
            <person name="Hu X."/>
            <person name="Zhang S."/>
            <person name="Zheng H."/>
            <person name="Huang Y."/>
            <person name="Zhou Y."/>
            <person name="Wang S."/>
            <person name="Zhao G.P."/>
            <person name="Liu X."/>
            <person name="St Leger R.J."/>
            <person name="Wang C."/>
        </authorList>
    </citation>
    <scope>NUCLEOTIDE SEQUENCE [LARGE SCALE GENOMIC DNA]</scope>
    <source>
        <strain evidence="10 11">CM01</strain>
    </source>
</reference>
<evidence type="ECO:0000256" key="1">
    <source>
        <dbReference type="ARBA" id="ARBA00007447"/>
    </source>
</evidence>
<feature type="active site" evidence="5">
    <location>
        <position position="291"/>
    </location>
</feature>
<feature type="domain" description="Peptidase A1" evidence="9">
    <location>
        <begin position="87"/>
        <end position="399"/>
    </location>
</feature>
<dbReference type="GeneID" id="18166023"/>
<dbReference type="PROSITE" id="PS51767">
    <property type="entry name" value="PEPTIDASE_A1"/>
    <property type="match status" value="1"/>
</dbReference>
<dbReference type="eggNOG" id="KOG1339">
    <property type="taxonomic scope" value="Eukaryota"/>
</dbReference>
<dbReference type="CDD" id="cd06097">
    <property type="entry name" value="Aspergillopepsin_like"/>
    <property type="match status" value="1"/>
</dbReference>
<feature type="active site" evidence="5">
    <location>
        <position position="105"/>
    </location>
</feature>
<keyword evidence="6" id="KW-1015">Disulfide bond</keyword>
<dbReference type="VEuPathDB" id="FungiDB:CCM_04000"/>
<evidence type="ECO:0000256" key="8">
    <source>
        <dbReference type="SAM" id="SignalP"/>
    </source>
</evidence>
<sequence length="406" mass="42804">MKSLLFAAAAFCASVAATSNTAFALSAAPPSHKGPRKNLVTTLVQLYHKYNITQPESLSAAQQQALTRRSNGGAATACPSAFTDNQYVVAVDIGTPPKRFRLNIDTGSSDLWVYGSSIPSSFLLGQAQYDPAQSSTSRLVPLVVWLAGYINLSFVGGVVYKDTVKLVTEGGQLTVEGQGVQVAVLVAKSIVEDAGMDGIMGMGFDKLNFAFPTKQKTWFSNIKQRLSEPLFTVDFRYRAEGTYTFGYIDKAVGPVTYTPVDASAGYWAWSSPGYAVGNGPLKKRALNGTLDTGTTIMILPADVVDDYYAGVAGAAYSASEHGYVFDCGAKLPDFTFGVEEHATITVPGRYLHASAADTAPGKCVGALQSGVGDMVVFGAPALQAGVAVLDAGRLRIGWANKTLVGV</sequence>
<evidence type="ECO:0000256" key="5">
    <source>
        <dbReference type="PIRSR" id="PIRSR601461-1"/>
    </source>
</evidence>
<dbReference type="HOGENOM" id="CLU_013253_0_1_1"/>
<dbReference type="InterPro" id="IPR033121">
    <property type="entry name" value="PEPTIDASE_A1"/>
</dbReference>
<dbReference type="PROSITE" id="PS00141">
    <property type="entry name" value="ASP_PROTEASE"/>
    <property type="match status" value="2"/>
</dbReference>
<gene>
    <name evidence="10" type="ORF">CCM_04000</name>
</gene>
<dbReference type="KEGG" id="cmt:CCM_04000"/>
<feature type="chain" id="PRO_5003446115" evidence="8">
    <location>
        <begin position="18"/>
        <end position="406"/>
    </location>
</feature>
<keyword evidence="8" id="KW-0732">Signal</keyword>
<dbReference type="PANTHER" id="PTHR47966:SF2">
    <property type="entry name" value="ASPERGILLOPEPSIN-1-RELATED"/>
    <property type="match status" value="1"/>
</dbReference>
<dbReference type="InterPro" id="IPR034163">
    <property type="entry name" value="Aspergillopepsin-like_cat_dom"/>
</dbReference>
<dbReference type="GO" id="GO:0004190">
    <property type="term" value="F:aspartic-type endopeptidase activity"/>
    <property type="evidence" value="ECO:0007669"/>
    <property type="project" value="UniProtKB-KW"/>
</dbReference>
<dbReference type="GO" id="GO:0006508">
    <property type="term" value="P:proteolysis"/>
    <property type="evidence" value="ECO:0007669"/>
    <property type="project" value="UniProtKB-KW"/>
</dbReference>
<keyword evidence="4 7" id="KW-0378">Hydrolase</keyword>
<keyword evidence="3 7" id="KW-0064">Aspartyl protease</keyword>
<dbReference type="PANTHER" id="PTHR47966">
    <property type="entry name" value="BETA-SITE APP-CLEAVING ENZYME, ISOFORM A-RELATED"/>
    <property type="match status" value="1"/>
</dbReference>
<keyword evidence="11" id="KW-1185">Reference proteome</keyword>
<dbReference type="EMBL" id="JH126401">
    <property type="protein sequence ID" value="EGX92627.1"/>
    <property type="molecule type" value="Genomic_DNA"/>
</dbReference>
<feature type="disulfide bond" evidence="6">
    <location>
        <begin position="327"/>
        <end position="363"/>
    </location>
</feature>
<organism evidence="10 11">
    <name type="scientific">Cordyceps militaris (strain CM01)</name>
    <name type="common">Caterpillar fungus</name>
    <dbReference type="NCBI Taxonomy" id="983644"/>
    <lineage>
        <taxon>Eukaryota</taxon>
        <taxon>Fungi</taxon>
        <taxon>Dikarya</taxon>
        <taxon>Ascomycota</taxon>
        <taxon>Pezizomycotina</taxon>
        <taxon>Sordariomycetes</taxon>
        <taxon>Hypocreomycetidae</taxon>
        <taxon>Hypocreales</taxon>
        <taxon>Cordycipitaceae</taxon>
        <taxon>Cordyceps</taxon>
    </lineage>
</organism>
<evidence type="ECO:0000259" key="9">
    <source>
        <dbReference type="PROSITE" id="PS51767"/>
    </source>
</evidence>
<dbReference type="InterPro" id="IPR021109">
    <property type="entry name" value="Peptidase_aspartic_dom_sf"/>
</dbReference>
<dbReference type="Gene3D" id="2.40.70.10">
    <property type="entry name" value="Acid Proteases"/>
    <property type="match status" value="2"/>
</dbReference>
<evidence type="ECO:0000256" key="3">
    <source>
        <dbReference type="ARBA" id="ARBA00022750"/>
    </source>
</evidence>
<proteinExistence type="inferred from homology"/>
<evidence type="ECO:0000256" key="4">
    <source>
        <dbReference type="ARBA" id="ARBA00022801"/>
    </source>
</evidence>
<dbReference type="Pfam" id="PF00026">
    <property type="entry name" value="Asp"/>
    <property type="match status" value="1"/>
</dbReference>
<evidence type="ECO:0000256" key="6">
    <source>
        <dbReference type="PIRSR" id="PIRSR601461-2"/>
    </source>
</evidence>
<dbReference type="InterPro" id="IPR001461">
    <property type="entry name" value="Aspartic_peptidase_A1"/>
</dbReference>
<dbReference type="AlphaFoldDB" id="G3JDF2"/>
<protein>
    <submittedName>
        <fullName evidence="10">Endothiapepsin</fullName>
    </submittedName>
</protein>
<name>G3JDF2_CORMM</name>
<dbReference type="Proteomes" id="UP000001610">
    <property type="component" value="Unassembled WGS sequence"/>
</dbReference>
<dbReference type="RefSeq" id="XP_006669211.1">
    <property type="nucleotide sequence ID" value="XM_006669148.1"/>
</dbReference>
<dbReference type="OrthoDB" id="2747330at2759"/>
<feature type="signal peptide" evidence="8">
    <location>
        <begin position="1"/>
        <end position="17"/>
    </location>
</feature>